<evidence type="ECO:0000313" key="3">
    <source>
        <dbReference type="Proteomes" id="UP000830835"/>
    </source>
</evidence>
<dbReference type="InterPro" id="IPR013216">
    <property type="entry name" value="Methyltransf_11"/>
</dbReference>
<evidence type="ECO:0000313" key="2">
    <source>
        <dbReference type="EMBL" id="MCJ2542812.1"/>
    </source>
</evidence>
<dbReference type="SUPFAM" id="SSF53335">
    <property type="entry name" value="S-adenosyl-L-methionine-dependent methyltransferases"/>
    <property type="match status" value="1"/>
</dbReference>
<reference evidence="2" key="1">
    <citation type="submission" date="2021-02" db="EMBL/GenBank/DDBJ databases">
        <title>The CRISPR/cas machinery reduction and long-range gene transfer in the hot spring cyanobacterium Synechococcus.</title>
        <authorList>
            <person name="Dvorak P."/>
            <person name="Jahodarova E."/>
            <person name="Hasler P."/>
            <person name="Poulickova A."/>
        </authorList>
    </citation>
    <scope>NUCLEOTIDE SEQUENCE</scope>
    <source>
        <strain evidence="2">Rupite</strain>
    </source>
</reference>
<dbReference type="Pfam" id="PF08241">
    <property type="entry name" value="Methyltransf_11"/>
    <property type="match status" value="1"/>
</dbReference>
<keyword evidence="2" id="KW-0489">Methyltransferase</keyword>
<keyword evidence="2" id="KW-0808">Transferase</keyword>
<keyword evidence="3" id="KW-1185">Reference proteome</keyword>
<dbReference type="InterPro" id="IPR052356">
    <property type="entry name" value="Thiol_S-MT"/>
</dbReference>
<dbReference type="GO" id="GO:0008168">
    <property type="term" value="F:methyltransferase activity"/>
    <property type="evidence" value="ECO:0007669"/>
    <property type="project" value="UniProtKB-KW"/>
</dbReference>
<dbReference type="Proteomes" id="UP000830835">
    <property type="component" value="Unassembled WGS sequence"/>
</dbReference>
<dbReference type="Gene3D" id="3.40.50.150">
    <property type="entry name" value="Vaccinia Virus protein VP39"/>
    <property type="match status" value="1"/>
</dbReference>
<comment type="caution">
    <text evidence="2">The sequence shown here is derived from an EMBL/GenBank/DDBJ whole genome shotgun (WGS) entry which is preliminary data.</text>
</comment>
<dbReference type="GO" id="GO:0032259">
    <property type="term" value="P:methylation"/>
    <property type="evidence" value="ECO:0007669"/>
    <property type="project" value="UniProtKB-KW"/>
</dbReference>
<dbReference type="EMBL" id="JAFIRA010000016">
    <property type="protein sequence ID" value="MCJ2542812.1"/>
    <property type="molecule type" value="Genomic_DNA"/>
</dbReference>
<gene>
    <name evidence="2" type="ORF">JX360_07810</name>
</gene>
<proteinExistence type="predicted"/>
<dbReference type="PANTHER" id="PTHR45036">
    <property type="entry name" value="METHYLTRANSFERASE LIKE 7B"/>
    <property type="match status" value="1"/>
</dbReference>
<dbReference type="InterPro" id="IPR029063">
    <property type="entry name" value="SAM-dependent_MTases_sf"/>
</dbReference>
<dbReference type="RefSeq" id="WP_244350091.1">
    <property type="nucleotide sequence ID" value="NZ_JAFIRA010000016.1"/>
</dbReference>
<dbReference type="PANTHER" id="PTHR45036:SF1">
    <property type="entry name" value="METHYLTRANSFERASE LIKE 7A"/>
    <property type="match status" value="1"/>
</dbReference>
<organism evidence="2 3">
    <name type="scientific">Thermostichus vulcanus str. 'Rupite'</name>
    <dbReference type="NCBI Taxonomy" id="2813851"/>
    <lineage>
        <taxon>Bacteria</taxon>
        <taxon>Bacillati</taxon>
        <taxon>Cyanobacteriota</taxon>
        <taxon>Cyanophyceae</taxon>
        <taxon>Thermostichales</taxon>
        <taxon>Thermostichaceae</taxon>
        <taxon>Thermostichus</taxon>
    </lineage>
</organism>
<dbReference type="CDD" id="cd02440">
    <property type="entry name" value="AdoMet_MTases"/>
    <property type="match status" value="1"/>
</dbReference>
<accession>A0ABT0CAK4</accession>
<sequence>MNIYRRVIFPRLLDLSLSGEIVGCYRRELLANVQGAVLEIGFGTGLNLPHYPQHVENITALDPNPGMGSLARRRIACASIAVDWQEGDAQELPFPNQSFDSVVSTWTLCSIPDLARALQEIQRVLRGGGKLFFLEHGLSEDPEVQRWQNRLNPIQKVIADGCNLNRDMAQLIREAGFQFEELERFYMPNEPKFIGYIYRGIAIPAPARKPELKEEADKPR</sequence>
<evidence type="ECO:0000259" key="1">
    <source>
        <dbReference type="Pfam" id="PF08241"/>
    </source>
</evidence>
<feature type="domain" description="Methyltransferase type 11" evidence="1">
    <location>
        <begin position="38"/>
        <end position="133"/>
    </location>
</feature>
<name>A0ABT0CAK4_THEVL</name>
<protein>
    <submittedName>
        <fullName evidence="2">Class I SAM-dependent methyltransferase</fullName>
    </submittedName>
</protein>